<sequence length="324" mass="36912">GHHVKAQALSGLGRSKETLKEFLYCLALNPECNSVKKEAQKVKYASEFNIFHPNILLNTRLKAHCQSCVTSQGPVEDGGSAGRSKVLDDILPTEPSTGLKRQFPSDSEDARCERRWENSQERSLLASRNFNRTALAEELIFQYFSDELSDRKRICDEEMTLTFLLPRSLTRDVPIFACAMAFPTVPCPLHVFEPCYWLMIRRCMEMGTKWFGITAERGSPALQPAPSRPFVNHVTYQQPREAPDRAACALWSKSDKCYVENNPSGPTWSWWMLAVLPLEQKAQLAILGMISLKECLLAIRRILVIITREMNSWQELVNSRERNS</sequence>
<feature type="non-terminal residue" evidence="1">
    <location>
        <position position="1"/>
    </location>
</feature>
<dbReference type="Gene3D" id="2.30.130.40">
    <property type="entry name" value="LON domain-like"/>
    <property type="match status" value="1"/>
</dbReference>
<dbReference type="EMBL" id="MKHE01000011">
    <property type="protein sequence ID" value="OWK10273.1"/>
    <property type="molecule type" value="Genomic_DNA"/>
</dbReference>
<name>A0A212CWE6_CEREH</name>
<dbReference type="InterPro" id="IPR015947">
    <property type="entry name" value="PUA-like_sf"/>
</dbReference>
<dbReference type="Proteomes" id="UP000242450">
    <property type="component" value="Chromosome 11"/>
</dbReference>
<protein>
    <submittedName>
        <fullName evidence="1">Uncharacterized protein</fullName>
    </submittedName>
</protein>
<dbReference type="PANTHER" id="PTHR23327">
    <property type="entry name" value="RING FINGER PROTEIN 127"/>
    <property type="match status" value="1"/>
</dbReference>
<organism evidence="1 2">
    <name type="scientific">Cervus elaphus hippelaphus</name>
    <name type="common">European red deer</name>
    <dbReference type="NCBI Taxonomy" id="46360"/>
    <lineage>
        <taxon>Eukaryota</taxon>
        <taxon>Metazoa</taxon>
        <taxon>Chordata</taxon>
        <taxon>Craniata</taxon>
        <taxon>Vertebrata</taxon>
        <taxon>Euteleostomi</taxon>
        <taxon>Mammalia</taxon>
        <taxon>Eutheria</taxon>
        <taxon>Laurasiatheria</taxon>
        <taxon>Artiodactyla</taxon>
        <taxon>Ruminantia</taxon>
        <taxon>Pecora</taxon>
        <taxon>Cervidae</taxon>
        <taxon>Cervinae</taxon>
        <taxon>Cervus</taxon>
    </lineage>
</organism>
<reference evidence="1 2" key="1">
    <citation type="journal article" date="2018" name="Mol. Genet. Genomics">
        <title>The red deer Cervus elaphus genome CerEla1.0: sequencing, annotating, genes, and chromosomes.</title>
        <authorList>
            <person name="Bana N.A."/>
            <person name="Nyiri A."/>
            <person name="Nagy J."/>
            <person name="Frank K."/>
            <person name="Nagy T."/>
            <person name="Steger V."/>
            <person name="Schiller M."/>
            <person name="Lakatos P."/>
            <person name="Sugar L."/>
            <person name="Horn P."/>
            <person name="Barta E."/>
            <person name="Orosz L."/>
        </authorList>
    </citation>
    <scope>NUCLEOTIDE SEQUENCE [LARGE SCALE GENOMIC DNA]</scope>
    <source>
        <strain evidence="1">Hungarian</strain>
    </source>
</reference>
<dbReference type="SUPFAM" id="SSF88697">
    <property type="entry name" value="PUA domain-like"/>
    <property type="match status" value="1"/>
</dbReference>
<comment type="caution">
    <text evidence="1">The sequence shown here is derived from an EMBL/GenBank/DDBJ whole genome shotgun (WGS) entry which is preliminary data.</text>
</comment>
<dbReference type="GO" id="GO:0061630">
    <property type="term" value="F:ubiquitin protein ligase activity"/>
    <property type="evidence" value="ECO:0007669"/>
    <property type="project" value="TreeGrafter"/>
</dbReference>
<dbReference type="OrthoDB" id="264917at2759"/>
<proteinExistence type="predicted"/>
<dbReference type="InterPro" id="IPR046336">
    <property type="entry name" value="Lon_prtase_N_sf"/>
</dbReference>
<keyword evidence="2" id="KW-1185">Reference proteome</keyword>
<dbReference type="PANTHER" id="PTHR23327:SF5">
    <property type="entry name" value="LON PEPTIDASE N-TERMINAL DOMAIN AND RING FINGER PROTEIN 2"/>
    <property type="match status" value="1"/>
</dbReference>
<evidence type="ECO:0000313" key="2">
    <source>
        <dbReference type="Proteomes" id="UP000242450"/>
    </source>
</evidence>
<gene>
    <name evidence="1" type="ORF">Celaphus_00005816</name>
</gene>
<evidence type="ECO:0000313" key="1">
    <source>
        <dbReference type="EMBL" id="OWK10273.1"/>
    </source>
</evidence>
<dbReference type="AlphaFoldDB" id="A0A212CWE6"/>
<accession>A0A212CWE6</accession>